<gene>
    <name evidence="2" type="ORF">M378DRAFT_13806</name>
</gene>
<proteinExistence type="predicted"/>
<dbReference type="AlphaFoldDB" id="A0A0C2WW41"/>
<name>A0A0C2WW41_AMAMK</name>
<evidence type="ECO:0000313" key="3">
    <source>
        <dbReference type="Proteomes" id="UP000054549"/>
    </source>
</evidence>
<evidence type="ECO:0000313" key="2">
    <source>
        <dbReference type="EMBL" id="KIL61016.1"/>
    </source>
</evidence>
<accession>A0A0C2WW41</accession>
<reference evidence="2 3" key="1">
    <citation type="submission" date="2014-04" db="EMBL/GenBank/DDBJ databases">
        <title>Evolutionary Origins and Diversification of the Mycorrhizal Mutualists.</title>
        <authorList>
            <consortium name="DOE Joint Genome Institute"/>
            <consortium name="Mycorrhizal Genomics Consortium"/>
            <person name="Kohler A."/>
            <person name="Kuo A."/>
            <person name="Nagy L.G."/>
            <person name="Floudas D."/>
            <person name="Copeland A."/>
            <person name="Barry K.W."/>
            <person name="Cichocki N."/>
            <person name="Veneault-Fourrey C."/>
            <person name="LaButti K."/>
            <person name="Lindquist E.A."/>
            <person name="Lipzen A."/>
            <person name="Lundell T."/>
            <person name="Morin E."/>
            <person name="Murat C."/>
            <person name="Riley R."/>
            <person name="Ohm R."/>
            <person name="Sun H."/>
            <person name="Tunlid A."/>
            <person name="Henrissat B."/>
            <person name="Grigoriev I.V."/>
            <person name="Hibbett D.S."/>
            <person name="Martin F."/>
        </authorList>
    </citation>
    <scope>NUCLEOTIDE SEQUENCE [LARGE SCALE GENOMIC DNA]</scope>
    <source>
        <strain evidence="2 3">Koide BX008</strain>
    </source>
</reference>
<dbReference type="Proteomes" id="UP000054549">
    <property type="component" value="Unassembled WGS sequence"/>
</dbReference>
<dbReference type="OrthoDB" id="3260945at2759"/>
<feature type="compositionally biased region" description="Basic residues" evidence="1">
    <location>
        <begin position="40"/>
        <end position="52"/>
    </location>
</feature>
<evidence type="ECO:0000256" key="1">
    <source>
        <dbReference type="SAM" id="MobiDB-lite"/>
    </source>
</evidence>
<dbReference type="InParanoid" id="A0A0C2WW41"/>
<keyword evidence="3" id="KW-1185">Reference proteome</keyword>
<organism evidence="2 3">
    <name type="scientific">Amanita muscaria (strain Koide BX008)</name>
    <dbReference type="NCBI Taxonomy" id="946122"/>
    <lineage>
        <taxon>Eukaryota</taxon>
        <taxon>Fungi</taxon>
        <taxon>Dikarya</taxon>
        <taxon>Basidiomycota</taxon>
        <taxon>Agaricomycotina</taxon>
        <taxon>Agaricomycetes</taxon>
        <taxon>Agaricomycetidae</taxon>
        <taxon>Agaricales</taxon>
        <taxon>Pluteineae</taxon>
        <taxon>Amanitaceae</taxon>
        <taxon>Amanita</taxon>
    </lineage>
</organism>
<feature type="region of interest" description="Disordered" evidence="1">
    <location>
        <begin position="1"/>
        <end position="67"/>
    </location>
</feature>
<sequence>MAAVWNSNIVEGGEDSEEEPPEMCSDPEHTHSHASGSRKNNAKPKSKRKKATTKSAGREKSDVASNGRTLDGNLLRLLRAHEQGRCLEAEKNDIYGNPGEQAKANCQQARRPLPCSSCDPSWDHSSNTSTIMSEVLFPAKLEDNNTHSPGIRIPTVPLPPPLTKAFREHATQKLLQFADERWALKEGPRFRIIPDAAFWPVLVLNHVLDQFHLLRSRESLDTHLSDWEFLSSDGDSLFLLLDRLNKRYDGRVLKSKELKARKAAATRARNKARKQHVDSAAMKENVPPALISAGTSCIVKTTMQPLRSFESTPLLTSTPFHYPLAMPSAPLPMYYPYTMPQPIPYPAPYSLKRYNAIPAEQQGQGPTAKRSRQF</sequence>
<feature type="compositionally biased region" description="Acidic residues" evidence="1">
    <location>
        <begin position="12"/>
        <end position="21"/>
    </location>
</feature>
<dbReference type="HOGENOM" id="CLU_739596_0_0_1"/>
<dbReference type="EMBL" id="KN818290">
    <property type="protein sequence ID" value="KIL61016.1"/>
    <property type="molecule type" value="Genomic_DNA"/>
</dbReference>
<protein>
    <submittedName>
        <fullName evidence="2">Uncharacterized protein</fullName>
    </submittedName>
</protein>